<feature type="transmembrane region" description="Helical" evidence="1">
    <location>
        <begin position="59"/>
        <end position="77"/>
    </location>
</feature>
<dbReference type="EMBL" id="OP534061">
    <property type="protein sequence ID" value="UYE92513.1"/>
    <property type="molecule type" value="Genomic_DNA"/>
</dbReference>
<dbReference type="Proteomes" id="UP001232159">
    <property type="component" value="Segment"/>
</dbReference>
<evidence type="ECO:0000256" key="1">
    <source>
        <dbReference type="SAM" id="Phobius"/>
    </source>
</evidence>
<evidence type="ECO:0000313" key="2">
    <source>
        <dbReference type="EMBL" id="UYE92513.1"/>
    </source>
</evidence>
<keyword evidence="1" id="KW-0472">Membrane</keyword>
<keyword evidence="1" id="KW-0812">Transmembrane</keyword>
<organism evidence="2 3">
    <name type="scientific">Enterococcus phage H1</name>
    <dbReference type="NCBI Taxonomy" id="2982918"/>
    <lineage>
        <taxon>Viruses</taxon>
        <taxon>Duplodnaviria</taxon>
        <taxon>Heunggongvirae</taxon>
        <taxon>Uroviricota</taxon>
        <taxon>Caudoviricetes</taxon>
    </lineage>
</organism>
<accession>A0AAE9T799</accession>
<name>A0AAE9T799_9CAUD</name>
<feature type="transmembrane region" description="Helical" evidence="1">
    <location>
        <begin position="21"/>
        <end position="47"/>
    </location>
</feature>
<protein>
    <submittedName>
        <fullName evidence="2">Uncharacterized protein</fullName>
    </submittedName>
</protein>
<keyword evidence="1" id="KW-1133">Transmembrane helix</keyword>
<sequence length="82" mass="9573">MLITRSYKRKRKAQEKKEKIMAALVGVFVLLIILFFVLTPIIITIYSVSVGFVFTFKNVIGLIFLYLYSWGSLYLLYDHIFG</sequence>
<evidence type="ECO:0000313" key="3">
    <source>
        <dbReference type="Proteomes" id="UP001232159"/>
    </source>
</evidence>
<proteinExistence type="predicted"/>
<keyword evidence="3" id="KW-1185">Reference proteome</keyword>
<gene>
    <name evidence="2" type="ORF">H1_93</name>
</gene>
<reference evidence="2" key="1">
    <citation type="submission" date="2022-09" db="EMBL/GenBank/DDBJ databases">
        <authorList>
            <person name="Murray E."/>
            <person name="Buttimer C."/>
            <person name="Hill C."/>
        </authorList>
    </citation>
    <scope>NUCLEOTIDE SEQUENCE</scope>
</reference>